<dbReference type="Pfam" id="PF11927">
    <property type="entry name" value="HODM_asu-like"/>
    <property type="match status" value="1"/>
</dbReference>
<protein>
    <recommendedName>
        <fullName evidence="4">HRQ family protein</fullName>
    </recommendedName>
</protein>
<evidence type="ECO:0000256" key="1">
    <source>
        <dbReference type="SAM" id="Phobius"/>
    </source>
</evidence>
<proteinExistence type="predicted"/>
<keyword evidence="3" id="KW-1185">Reference proteome</keyword>
<evidence type="ECO:0000313" key="2">
    <source>
        <dbReference type="EMBL" id="KAK7418734.1"/>
    </source>
</evidence>
<sequence>MDRMTMYSLALVACAIVGVWRWWSQRLLRLKQQKAAPFAIEKPWEYPIPTPDPTFDLEKTEPPRYRAFRYTYHRQSTIDVRKLDSNSWVILDKDWTKYHRIKVARLAERGDKIVQTLPPAKAAAHELCQDLGEFLSRRYPQIYSIERSQKDTLGWGGKGSITKIEMPALGASYDLTKEDPLIVAGLIQPADINILVKGDDGYYQLVAMMLGIGGGQRLKDKLGKGLADLHFDGHVPHYAEQLQRPLDRFLAKLKVESPIHRNTTGISIHDDFHWPTPTMGPEDDWDPKIRGPGVGTASHGIWQPPGPVSDISQLWFRQERQVLRRLPKSGAVVWMVHTYIEPMAEVVQETGVPGRMASLIRSWGPELAEHKGRHLYEGLLLPYLDGVHEKQVEDGVCADEELPSKFPW</sequence>
<keyword evidence="1" id="KW-0472">Membrane</keyword>
<accession>A0ABR1HC41</accession>
<gene>
    <name evidence="2" type="ORF">QQX98_003752</name>
</gene>
<keyword evidence="1" id="KW-0812">Transmembrane</keyword>
<name>A0ABR1HC41_9HYPO</name>
<dbReference type="Proteomes" id="UP001498476">
    <property type="component" value="Unassembled WGS sequence"/>
</dbReference>
<dbReference type="InterPro" id="IPR021848">
    <property type="entry name" value="HODM_asu-like"/>
</dbReference>
<evidence type="ECO:0008006" key="4">
    <source>
        <dbReference type="Google" id="ProtNLM"/>
    </source>
</evidence>
<keyword evidence="1" id="KW-1133">Transmembrane helix</keyword>
<feature type="transmembrane region" description="Helical" evidence="1">
    <location>
        <begin position="6"/>
        <end position="23"/>
    </location>
</feature>
<dbReference type="EMBL" id="JAZAVJ010000044">
    <property type="protein sequence ID" value="KAK7418734.1"/>
    <property type="molecule type" value="Genomic_DNA"/>
</dbReference>
<organism evidence="2 3">
    <name type="scientific">Neonectria punicea</name>
    <dbReference type="NCBI Taxonomy" id="979145"/>
    <lineage>
        <taxon>Eukaryota</taxon>
        <taxon>Fungi</taxon>
        <taxon>Dikarya</taxon>
        <taxon>Ascomycota</taxon>
        <taxon>Pezizomycotina</taxon>
        <taxon>Sordariomycetes</taxon>
        <taxon>Hypocreomycetidae</taxon>
        <taxon>Hypocreales</taxon>
        <taxon>Nectriaceae</taxon>
        <taxon>Neonectria</taxon>
    </lineage>
</organism>
<comment type="caution">
    <text evidence="2">The sequence shown here is derived from an EMBL/GenBank/DDBJ whole genome shotgun (WGS) entry which is preliminary data.</text>
</comment>
<reference evidence="2 3" key="1">
    <citation type="journal article" date="2025" name="Microbiol. Resour. Announc.">
        <title>Draft genome sequences for Neonectria magnoliae and Neonectria punicea, canker pathogens of Liriodendron tulipifera and Acer saccharum in West Virginia.</title>
        <authorList>
            <person name="Petronek H.M."/>
            <person name="Kasson M.T."/>
            <person name="Metheny A.M."/>
            <person name="Stauder C.M."/>
            <person name="Lovett B."/>
            <person name="Lynch S.C."/>
            <person name="Garnas J.R."/>
            <person name="Kasson L.R."/>
            <person name="Stajich J.E."/>
        </authorList>
    </citation>
    <scope>NUCLEOTIDE SEQUENCE [LARGE SCALE GENOMIC DNA]</scope>
    <source>
        <strain evidence="2 3">NRRL 64653</strain>
    </source>
</reference>
<evidence type="ECO:0000313" key="3">
    <source>
        <dbReference type="Proteomes" id="UP001498476"/>
    </source>
</evidence>